<evidence type="ECO:0000313" key="4">
    <source>
        <dbReference type="Proteomes" id="UP000005239"/>
    </source>
</evidence>
<feature type="transmembrane region" description="Helical" evidence="1">
    <location>
        <begin position="68"/>
        <end position="99"/>
    </location>
</feature>
<evidence type="ECO:0000256" key="1">
    <source>
        <dbReference type="SAM" id="Phobius"/>
    </source>
</evidence>
<keyword evidence="1" id="KW-0472">Membrane</keyword>
<dbReference type="CDD" id="cd00180">
    <property type="entry name" value="PKc"/>
    <property type="match status" value="1"/>
</dbReference>
<feature type="domain" description="Protein kinase" evidence="2">
    <location>
        <begin position="719"/>
        <end position="981"/>
    </location>
</feature>
<dbReference type="PANTHER" id="PTHR45830:SF15">
    <property type="entry name" value="SERPENTINE RECEPTOR, CLASS I"/>
    <property type="match status" value="1"/>
</dbReference>
<reference evidence="3" key="2">
    <citation type="submission" date="2022-06" db="UniProtKB">
        <authorList>
            <consortium name="EnsemblMetazoa"/>
        </authorList>
    </citation>
    <scope>IDENTIFICATION</scope>
    <source>
        <strain evidence="3">PS312</strain>
    </source>
</reference>
<reference evidence="4" key="1">
    <citation type="journal article" date="2008" name="Nat. Genet.">
        <title>The Pristionchus pacificus genome provides a unique perspective on nematode lifestyle and parasitism.</title>
        <authorList>
            <person name="Dieterich C."/>
            <person name="Clifton S.W."/>
            <person name="Schuster L.N."/>
            <person name="Chinwalla A."/>
            <person name="Delehaunty K."/>
            <person name="Dinkelacker I."/>
            <person name="Fulton L."/>
            <person name="Fulton R."/>
            <person name="Godfrey J."/>
            <person name="Minx P."/>
            <person name="Mitreva M."/>
            <person name="Roeseler W."/>
            <person name="Tian H."/>
            <person name="Witte H."/>
            <person name="Yang S.P."/>
            <person name="Wilson R.K."/>
            <person name="Sommer R.J."/>
        </authorList>
    </citation>
    <scope>NUCLEOTIDE SEQUENCE [LARGE SCALE GENOMIC DNA]</scope>
    <source>
        <strain evidence="4">PS312</strain>
    </source>
</reference>
<name>A0A8R1YI23_PRIPA</name>
<dbReference type="EnsemblMetazoa" id="PPA24172.1">
    <property type="protein sequence ID" value="PPA24172.1"/>
    <property type="gene ID" value="WBGene00113726"/>
</dbReference>
<dbReference type="PROSITE" id="PS50011">
    <property type="entry name" value="PROTEIN_KINASE_DOM"/>
    <property type="match status" value="1"/>
</dbReference>
<keyword evidence="4" id="KW-1185">Reference proteome</keyword>
<organism evidence="3 4">
    <name type="scientific">Pristionchus pacificus</name>
    <name type="common">Parasitic nematode worm</name>
    <dbReference type="NCBI Taxonomy" id="54126"/>
    <lineage>
        <taxon>Eukaryota</taxon>
        <taxon>Metazoa</taxon>
        <taxon>Ecdysozoa</taxon>
        <taxon>Nematoda</taxon>
        <taxon>Chromadorea</taxon>
        <taxon>Rhabditida</taxon>
        <taxon>Rhabditina</taxon>
        <taxon>Diplogasteromorpha</taxon>
        <taxon>Diplogasteroidea</taxon>
        <taxon>Neodiplogasteridae</taxon>
        <taxon>Pristionchus</taxon>
    </lineage>
</organism>
<dbReference type="Proteomes" id="UP000005239">
    <property type="component" value="Unassembled WGS sequence"/>
</dbReference>
<proteinExistence type="predicted"/>
<dbReference type="PANTHER" id="PTHR45830">
    <property type="entry name" value="SERPENTINE RECEPTOR, CLASS I"/>
    <property type="match status" value="1"/>
</dbReference>
<keyword evidence="1" id="KW-1133">Transmembrane helix</keyword>
<dbReference type="InterPro" id="IPR000719">
    <property type="entry name" value="Prot_kinase_dom"/>
</dbReference>
<dbReference type="SUPFAM" id="SSF56112">
    <property type="entry name" value="Protein kinase-like (PK-like)"/>
    <property type="match status" value="1"/>
</dbReference>
<feature type="transmembrane region" description="Helical" evidence="1">
    <location>
        <begin position="206"/>
        <end position="232"/>
    </location>
</feature>
<protein>
    <submittedName>
        <fullName evidence="3">Protein kinase domain-containing protein</fullName>
    </submittedName>
</protein>
<sequence length="1013" mass="115933">MDNSTTMLAYYFNYDRDLSMGILHKFQTSYCLFSLFTWHPLVLYLLIYESPSLSKEIRNGYIANQIGLLVNEWIFSFVFTLSCLTRPSIATILATGVILPNPPFEYLLLIMHQKLVLNSNSKIRLSKRCRHLLGMCLQFHISQNAMISTLLLFLLINIAGFGIFGRRTRKADEILNRPELAWLSPKGGEVFIFGDIGDPESFAIECYILGAVLVIVFPVVVFFSFHAVYIIAQTKAITYPKDITKEHERGQHNSIAGSTVGIRLQVLRVASRCNDCDDYGWVHFLTRLGMGGRETNSHDILKAQDRQIVQIEFIINPMPQSLIFLIKNHTYRKIIWNKMKTVFISLSPFAYGTSPSVQSSNGAFSHLPSSSITRPTCVSLPVSHSRVFSTQTHAMAEENESIEDMIDEFIDRFDTEINVQTIASRSSIKEEADRYEMSVNQCLDKKLPIFECLTLAFSRKIKLELVNFNETARSLQKCLREEFIQKLVDYDDDAVEEFNERSTKIIHDESEALRESLRASYLGVTGETDKQVVKEVKEFSEIVSANDFKRRCRPTAMNMPLESTEDAATKDIEKEIERRTEEFDGLLKTISNNFTELLESKTRYAKTLIDANINAELPLFGMIGMHFNMESWEHFKYQKQLVNSTVEEILSQISRLTHQPDSFSVTAFELQQKAKELFESLKGQLNSSTAALDKYLADERRDIFRRDAATRPDVDCIEVHAIENEGEILFDGRIRRENAQPELSLEGITLKTDEDGRISTELRKSVILERIVDENKDVEVFAVQKYEHTNLLRCLGTSSHEGIRYLAFEHFPDTLTTTLREHPEGLNKDDFIQFLNGLRQAVEYLHENNLYHGDLRPGNVYFDSKEKHDYYKVKLAHFNMISAREIVESGTSEQNPFSAPEAGPEKSLMLLQKADIWSFGTLIWHALTAVTPSEEKTADLPSTIINDSAVSTIGDFLKRCWSEQPEDRPSIFEIGQMMTQIVCEMAFGMEEDKQWTDECAKWKRAAAQTHLRA</sequence>
<dbReference type="InterPro" id="IPR008266">
    <property type="entry name" value="Tyr_kinase_AS"/>
</dbReference>
<dbReference type="GO" id="GO:0004672">
    <property type="term" value="F:protein kinase activity"/>
    <property type="evidence" value="ECO:0007669"/>
    <property type="project" value="InterPro"/>
</dbReference>
<dbReference type="Gene3D" id="1.10.510.10">
    <property type="entry name" value="Transferase(Phosphotransferase) domain 1"/>
    <property type="match status" value="1"/>
</dbReference>
<accession>A0A8R1YI23</accession>
<dbReference type="GO" id="GO:0005524">
    <property type="term" value="F:ATP binding"/>
    <property type="evidence" value="ECO:0007669"/>
    <property type="project" value="InterPro"/>
</dbReference>
<dbReference type="Pfam" id="PF07714">
    <property type="entry name" value="PK_Tyr_Ser-Thr"/>
    <property type="match status" value="1"/>
</dbReference>
<feature type="transmembrane region" description="Helical" evidence="1">
    <location>
        <begin position="145"/>
        <end position="164"/>
    </location>
</feature>
<dbReference type="InterPro" id="IPR011009">
    <property type="entry name" value="Kinase-like_dom_sf"/>
</dbReference>
<feature type="transmembrane region" description="Helical" evidence="1">
    <location>
        <begin position="27"/>
        <end position="47"/>
    </location>
</feature>
<evidence type="ECO:0000259" key="2">
    <source>
        <dbReference type="PROSITE" id="PS50011"/>
    </source>
</evidence>
<dbReference type="InterPro" id="IPR001245">
    <property type="entry name" value="Ser-Thr/Tyr_kinase_cat_dom"/>
</dbReference>
<dbReference type="AlphaFoldDB" id="A0A8R1YI23"/>
<dbReference type="PROSITE" id="PS00109">
    <property type="entry name" value="PROTEIN_KINASE_TYR"/>
    <property type="match status" value="1"/>
</dbReference>
<keyword evidence="1" id="KW-0812">Transmembrane</keyword>
<evidence type="ECO:0000313" key="3">
    <source>
        <dbReference type="EnsemblMetazoa" id="PPA24172.1"/>
    </source>
</evidence>
<gene>
    <name evidence="3" type="primary">WBGene00113726</name>
</gene>